<dbReference type="Proteomes" id="UP000199759">
    <property type="component" value="Unassembled WGS sequence"/>
</dbReference>
<name>A0A1G9N694_9PROT</name>
<evidence type="ECO:0000256" key="1">
    <source>
        <dbReference type="SAM" id="Phobius"/>
    </source>
</evidence>
<reference evidence="2 3" key="1">
    <citation type="submission" date="2016-10" db="EMBL/GenBank/DDBJ databases">
        <authorList>
            <person name="de Groot N.N."/>
        </authorList>
    </citation>
    <scope>NUCLEOTIDE SEQUENCE [LARGE SCALE GENOMIC DNA]</scope>
    <source>
        <strain evidence="2 3">DSM 16077</strain>
    </source>
</reference>
<accession>A0A1G9N694</accession>
<evidence type="ECO:0000313" key="3">
    <source>
        <dbReference type="Proteomes" id="UP000199759"/>
    </source>
</evidence>
<dbReference type="AlphaFoldDB" id="A0A1G9N694"/>
<dbReference type="EMBL" id="FNHG01000002">
    <property type="protein sequence ID" value="SDL82056.1"/>
    <property type="molecule type" value="Genomic_DNA"/>
</dbReference>
<dbReference type="RefSeq" id="WP_176780224.1">
    <property type="nucleotide sequence ID" value="NZ_FNHG01000002.1"/>
</dbReference>
<keyword evidence="3" id="KW-1185">Reference proteome</keyword>
<sequence>MRGFLVGLVVVAGIIAAGFGTLIVIANGLEPSQEEVRVELDDNFPR</sequence>
<keyword evidence="1" id="KW-0812">Transmembrane</keyword>
<feature type="transmembrane region" description="Helical" evidence="1">
    <location>
        <begin position="6"/>
        <end position="29"/>
    </location>
</feature>
<organism evidence="2 3">
    <name type="scientific">Maricaulis salignorans</name>
    <dbReference type="NCBI Taxonomy" id="144026"/>
    <lineage>
        <taxon>Bacteria</taxon>
        <taxon>Pseudomonadati</taxon>
        <taxon>Pseudomonadota</taxon>
        <taxon>Alphaproteobacteria</taxon>
        <taxon>Maricaulales</taxon>
        <taxon>Maricaulaceae</taxon>
        <taxon>Maricaulis</taxon>
    </lineage>
</organism>
<keyword evidence="1" id="KW-1133">Transmembrane helix</keyword>
<proteinExistence type="predicted"/>
<keyword evidence="1" id="KW-0472">Membrane</keyword>
<gene>
    <name evidence="2" type="ORF">SAMN04488568_102233</name>
</gene>
<protein>
    <submittedName>
        <fullName evidence="2">Uncharacterized protein</fullName>
    </submittedName>
</protein>
<evidence type="ECO:0000313" key="2">
    <source>
        <dbReference type="EMBL" id="SDL82056.1"/>
    </source>
</evidence>